<feature type="compositionally biased region" description="Basic and acidic residues" evidence="1">
    <location>
        <begin position="530"/>
        <end position="543"/>
    </location>
</feature>
<organism evidence="3 4">
    <name type="scientific">Geotalea uraniireducens</name>
    <dbReference type="NCBI Taxonomy" id="351604"/>
    <lineage>
        <taxon>Bacteria</taxon>
        <taxon>Pseudomonadati</taxon>
        <taxon>Thermodesulfobacteriota</taxon>
        <taxon>Desulfuromonadia</taxon>
        <taxon>Geobacterales</taxon>
        <taxon>Geobacteraceae</taxon>
        <taxon>Geotalea</taxon>
    </lineage>
</organism>
<feature type="domain" description="FecR protein" evidence="2">
    <location>
        <begin position="71"/>
        <end position="165"/>
    </location>
</feature>
<protein>
    <submittedName>
        <fullName evidence="3">FecR domain-containing protein</fullName>
    </submittedName>
</protein>
<dbReference type="EMBL" id="AP027151">
    <property type="protein sequence ID" value="BDV42020.1"/>
    <property type="molecule type" value="Genomic_DNA"/>
</dbReference>
<dbReference type="Proteomes" id="UP001317705">
    <property type="component" value="Chromosome"/>
</dbReference>
<dbReference type="InterPro" id="IPR046535">
    <property type="entry name" value="DUF6600"/>
</dbReference>
<feature type="compositionally biased region" description="Pro residues" evidence="1">
    <location>
        <begin position="504"/>
        <end position="517"/>
    </location>
</feature>
<evidence type="ECO:0000256" key="1">
    <source>
        <dbReference type="SAM" id="MobiDB-lite"/>
    </source>
</evidence>
<dbReference type="Pfam" id="PF20245">
    <property type="entry name" value="DUF6600"/>
    <property type="match status" value="1"/>
</dbReference>
<accession>A0ABN6VSF6</accession>
<dbReference type="PANTHER" id="PTHR38731">
    <property type="entry name" value="LIPL45-RELATED LIPOPROTEIN-RELATED"/>
    <property type="match status" value="1"/>
</dbReference>
<feature type="compositionally biased region" description="Low complexity" evidence="1">
    <location>
        <begin position="493"/>
        <end position="503"/>
    </location>
</feature>
<reference evidence="3 4" key="1">
    <citation type="submission" date="2022-12" db="EMBL/GenBank/DDBJ databases">
        <title>Polyphasic characterization of Geotalea uranireducens NIT-SL11 newly isolated from a complex of sewage sludge and microbially reduced graphene oxide.</title>
        <authorList>
            <person name="Xie L."/>
            <person name="Yoshida N."/>
            <person name="Meng L."/>
        </authorList>
    </citation>
    <scope>NUCLEOTIDE SEQUENCE [LARGE SCALE GENOMIC DNA]</scope>
    <source>
        <strain evidence="3 4">NIT-SL11</strain>
    </source>
</reference>
<proteinExistence type="predicted"/>
<name>A0ABN6VSF6_9BACT</name>
<dbReference type="InterPro" id="IPR006860">
    <property type="entry name" value="FecR"/>
</dbReference>
<feature type="compositionally biased region" description="Basic and acidic residues" evidence="1">
    <location>
        <begin position="591"/>
        <end position="607"/>
    </location>
</feature>
<keyword evidence="4" id="KW-1185">Reference proteome</keyword>
<feature type="compositionally biased region" description="Low complexity" evidence="1">
    <location>
        <begin position="449"/>
        <end position="463"/>
    </location>
</feature>
<evidence type="ECO:0000313" key="4">
    <source>
        <dbReference type="Proteomes" id="UP001317705"/>
    </source>
</evidence>
<evidence type="ECO:0000313" key="3">
    <source>
        <dbReference type="EMBL" id="BDV42020.1"/>
    </source>
</evidence>
<sequence length="607" mass="67790">MHQNLPEAADMNLLYRTILIAALLFIPALGHAELNGLARISLVEGNVQFHGGDTPDWLPVAVNTPLDEGDSIWCPPGSRAEIQLRNGTCIRLDENSSLDLIAVEDDFAQVHLGMGHLYARTTNSREQSLQLDTADTTVKIYARTRLQLDLNDEGDTDVSIIRGTAYVEGNGSRTRLRAGEMLTADGNRSEIFPLAPPDAWARWNMERDRIVYARLGDRRYLPDQLAIYADDLAGNGEWLQVRDYGYVWRPTVIVPDWAPYQVGRWVWRGGDYVWISAESWGWAPYHYGRWVVVPGSGWCWVPPARDDVFWGPGYVGWVTTPTYVGWVPLAPGETYYGYGRYGRHSVNITNVNINITSNRIAYRNTTINNAVTVVKRESFIAGRMSYVTPRSDLFNRKGGFGPRPRLRPEAPQAMMPALKRIPAVQRPPAAVERVERRTLRQHYPRIVEGPAPATAIPAPIAGPKGQNGNGRHTPARPTVPTVRYGDGERIERPAQPQTTRPQTLPQPQPAQPPPPRRQPATPVVHPPAGRTEDSRPAEKRDGNGKGNAAPHEGEQQRGNGTTAPVVRPEARQQPAKRPAAAGEKAPRRVWRFKDKEQQQEEKKGKEN</sequence>
<gene>
    <name evidence="3" type="ORF">GURASL_09430</name>
</gene>
<dbReference type="Gene3D" id="2.60.120.1440">
    <property type="match status" value="1"/>
</dbReference>
<dbReference type="PANTHER" id="PTHR38731:SF3">
    <property type="entry name" value="BLL6125 PROTEIN"/>
    <property type="match status" value="1"/>
</dbReference>
<feature type="compositionally biased region" description="Low complexity" evidence="1">
    <location>
        <begin position="571"/>
        <end position="581"/>
    </location>
</feature>
<evidence type="ECO:0000259" key="2">
    <source>
        <dbReference type="Pfam" id="PF04773"/>
    </source>
</evidence>
<feature type="region of interest" description="Disordered" evidence="1">
    <location>
        <begin position="448"/>
        <end position="607"/>
    </location>
</feature>
<dbReference type="Pfam" id="PF04773">
    <property type="entry name" value="FecR"/>
    <property type="match status" value="1"/>
</dbReference>